<sequence length="105" mass="12288">MPYRTDSEAYREPSPGEAVSGSNLTMFVGPAKTRQFKPVELYIPGSKQPVTARDESTKRLYREEPEMWRIFRRLYEVPDLGVIKPDTVTMPDWYYTRIIMKSSHL</sequence>
<feature type="compositionally biased region" description="Basic and acidic residues" evidence="1">
    <location>
        <begin position="1"/>
        <end position="11"/>
    </location>
</feature>
<accession>A0A9D4BBT5</accession>
<comment type="caution">
    <text evidence="2">The sequence shown here is derived from an EMBL/GenBank/DDBJ whole genome shotgun (WGS) entry which is preliminary data.</text>
</comment>
<evidence type="ECO:0000313" key="3">
    <source>
        <dbReference type="Proteomes" id="UP000828390"/>
    </source>
</evidence>
<gene>
    <name evidence="2" type="ORF">DPMN_084187</name>
</gene>
<reference evidence="2" key="1">
    <citation type="journal article" date="2019" name="bioRxiv">
        <title>The Genome of the Zebra Mussel, Dreissena polymorpha: A Resource for Invasive Species Research.</title>
        <authorList>
            <person name="McCartney M.A."/>
            <person name="Auch B."/>
            <person name="Kono T."/>
            <person name="Mallez S."/>
            <person name="Zhang Y."/>
            <person name="Obille A."/>
            <person name="Becker A."/>
            <person name="Abrahante J.E."/>
            <person name="Garbe J."/>
            <person name="Badalamenti J.P."/>
            <person name="Herman A."/>
            <person name="Mangelson H."/>
            <person name="Liachko I."/>
            <person name="Sullivan S."/>
            <person name="Sone E.D."/>
            <person name="Koren S."/>
            <person name="Silverstein K.A.T."/>
            <person name="Beckman K.B."/>
            <person name="Gohl D.M."/>
        </authorList>
    </citation>
    <scope>NUCLEOTIDE SEQUENCE</scope>
    <source>
        <strain evidence="2">Duluth1</strain>
        <tissue evidence="2">Whole animal</tissue>
    </source>
</reference>
<feature type="region of interest" description="Disordered" evidence="1">
    <location>
        <begin position="1"/>
        <end position="23"/>
    </location>
</feature>
<dbReference type="Proteomes" id="UP000828390">
    <property type="component" value="Unassembled WGS sequence"/>
</dbReference>
<keyword evidence="3" id="KW-1185">Reference proteome</keyword>
<protein>
    <submittedName>
        <fullName evidence="2">Uncharacterized protein</fullName>
    </submittedName>
</protein>
<reference evidence="2" key="2">
    <citation type="submission" date="2020-11" db="EMBL/GenBank/DDBJ databases">
        <authorList>
            <person name="McCartney M.A."/>
            <person name="Auch B."/>
            <person name="Kono T."/>
            <person name="Mallez S."/>
            <person name="Becker A."/>
            <person name="Gohl D.M."/>
            <person name="Silverstein K.A.T."/>
            <person name="Koren S."/>
            <person name="Bechman K.B."/>
            <person name="Herman A."/>
            <person name="Abrahante J.E."/>
            <person name="Garbe J."/>
        </authorList>
    </citation>
    <scope>NUCLEOTIDE SEQUENCE</scope>
    <source>
        <strain evidence="2">Duluth1</strain>
        <tissue evidence="2">Whole animal</tissue>
    </source>
</reference>
<dbReference type="AlphaFoldDB" id="A0A9D4BBT5"/>
<proteinExistence type="predicted"/>
<evidence type="ECO:0000313" key="2">
    <source>
        <dbReference type="EMBL" id="KAH3696711.1"/>
    </source>
</evidence>
<name>A0A9D4BBT5_DREPO</name>
<dbReference type="EMBL" id="JAIWYP010000016">
    <property type="protein sequence ID" value="KAH3696711.1"/>
    <property type="molecule type" value="Genomic_DNA"/>
</dbReference>
<organism evidence="2 3">
    <name type="scientific">Dreissena polymorpha</name>
    <name type="common">Zebra mussel</name>
    <name type="synonym">Mytilus polymorpha</name>
    <dbReference type="NCBI Taxonomy" id="45954"/>
    <lineage>
        <taxon>Eukaryota</taxon>
        <taxon>Metazoa</taxon>
        <taxon>Spiralia</taxon>
        <taxon>Lophotrochozoa</taxon>
        <taxon>Mollusca</taxon>
        <taxon>Bivalvia</taxon>
        <taxon>Autobranchia</taxon>
        <taxon>Heteroconchia</taxon>
        <taxon>Euheterodonta</taxon>
        <taxon>Imparidentia</taxon>
        <taxon>Neoheterodontei</taxon>
        <taxon>Myida</taxon>
        <taxon>Dreissenoidea</taxon>
        <taxon>Dreissenidae</taxon>
        <taxon>Dreissena</taxon>
    </lineage>
</organism>
<evidence type="ECO:0000256" key="1">
    <source>
        <dbReference type="SAM" id="MobiDB-lite"/>
    </source>
</evidence>